<feature type="signal peptide" evidence="3">
    <location>
        <begin position="1"/>
        <end position="22"/>
    </location>
</feature>
<accession>A0A482ZA89</accession>
<evidence type="ECO:0000256" key="3">
    <source>
        <dbReference type="SAM" id="SignalP"/>
    </source>
</evidence>
<dbReference type="Pfam" id="PF00095">
    <property type="entry name" value="WAP"/>
    <property type="match status" value="1"/>
</dbReference>
<sequence length="76" mass="8240">MKNRVIIILFFVCILAVIHVSAQGGQCPPPDNRVCVHYHDQCTSDAKCPSGSLCCLQPGCGNECTVANSVSLLYWN</sequence>
<dbReference type="InterPro" id="IPR008197">
    <property type="entry name" value="WAP_dom"/>
</dbReference>
<dbReference type="PROSITE" id="PS51390">
    <property type="entry name" value="WAP"/>
    <property type="match status" value="1"/>
</dbReference>
<reference evidence="5" key="2">
    <citation type="submission" date="2019-04" db="EMBL/GenBank/DDBJ databases">
        <title>Unravelling the molecular evolution of spider venoms.</title>
        <authorList>
            <person name="Pineda S."/>
        </authorList>
    </citation>
    <scope>NUCLEOTIDE SEQUENCE</scope>
</reference>
<evidence type="ECO:0000256" key="1">
    <source>
        <dbReference type="ARBA" id="ARBA00002878"/>
    </source>
</evidence>
<name>A0A482ZA89_9ARAC</name>
<dbReference type="GO" id="GO:0030414">
    <property type="term" value="F:peptidase inhibitor activity"/>
    <property type="evidence" value="ECO:0007669"/>
    <property type="project" value="InterPro"/>
</dbReference>
<dbReference type="EMBL" id="HAGO01000230">
    <property type="protein sequence ID" value="SMD29918.1"/>
    <property type="molecule type" value="Transcribed_RNA"/>
</dbReference>
<keyword evidence="2 3" id="KW-0732">Signal</keyword>
<dbReference type="InterPro" id="IPR036645">
    <property type="entry name" value="Elafin-like_sf"/>
</dbReference>
<comment type="function">
    <text evidence="1">Has antibacterial activity.</text>
</comment>
<dbReference type="SUPFAM" id="SSF57256">
    <property type="entry name" value="Elafin-like"/>
    <property type="match status" value="1"/>
</dbReference>
<evidence type="ECO:0000256" key="2">
    <source>
        <dbReference type="ARBA" id="ARBA00022729"/>
    </source>
</evidence>
<dbReference type="GO" id="GO:0005576">
    <property type="term" value="C:extracellular region"/>
    <property type="evidence" value="ECO:0007669"/>
    <property type="project" value="InterPro"/>
</dbReference>
<evidence type="ECO:0000313" key="5">
    <source>
        <dbReference type="EMBL" id="SMD29918.1"/>
    </source>
</evidence>
<feature type="domain" description="WAP" evidence="4">
    <location>
        <begin position="20"/>
        <end position="68"/>
    </location>
</feature>
<feature type="chain" id="PRO_5019796614" evidence="3">
    <location>
        <begin position="23"/>
        <end position="76"/>
    </location>
</feature>
<dbReference type="AlphaFoldDB" id="A0A482ZA89"/>
<dbReference type="Gene3D" id="4.10.75.10">
    <property type="entry name" value="Elafin-like"/>
    <property type="match status" value="1"/>
</dbReference>
<proteinExistence type="predicted"/>
<evidence type="ECO:0000259" key="4">
    <source>
        <dbReference type="PROSITE" id="PS51390"/>
    </source>
</evidence>
<protein>
    <submittedName>
        <fullName evidence="5">U12-Theraphotoxin-Sfo1a_1</fullName>
    </submittedName>
</protein>
<organism evidence="5">
    <name type="scientific">Selenotholus foelschei</name>
    <dbReference type="NCBI Taxonomy" id="1905327"/>
    <lineage>
        <taxon>Eukaryota</taxon>
        <taxon>Metazoa</taxon>
        <taxon>Ecdysozoa</taxon>
        <taxon>Arthropoda</taxon>
        <taxon>Chelicerata</taxon>
        <taxon>Arachnida</taxon>
        <taxon>Araneae</taxon>
        <taxon>Mygalomorphae</taxon>
        <taxon>Avicularoidea</taxon>
        <taxon>Theraphosidae</taxon>
        <taxon>Selenotholus</taxon>
    </lineage>
</organism>
<reference evidence="5" key="1">
    <citation type="submission" date="2017-03" db="EMBL/GenBank/DDBJ databases">
        <authorList>
            <person name="QRISCLOUD D."/>
        </authorList>
    </citation>
    <scope>NUCLEOTIDE SEQUENCE</scope>
</reference>